<dbReference type="SMART" id="SM00986">
    <property type="entry name" value="UDG"/>
    <property type="match status" value="1"/>
</dbReference>
<evidence type="ECO:0000256" key="3">
    <source>
        <dbReference type="ARBA" id="ARBA00008184"/>
    </source>
</evidence>
<evidence type="ECO:0000256" key="7">
    <source>
        <dbReference type="ARBA" id="ARBA00022801"/>
    </source>
</evidence>
<feature type="active site" description="Proton acceptor" evidence="9 10">
    <location>
        <position position="68"/>
    </location>
</feature>
<evidence type="ECO:0000313" key="14">
    <source>
        <dbReference type="Proteomes" id="UP001519418"/>
    </source>
</evidence>
<comment type="caution">
    <text evidence="13">The sequence shown here is derived from an EMBL/GenBank/DDBJ whole genome shotgun (WGS) entry which is preliminary data.</text>
</comment>
<evidence type="ECO:0000256" key="5">
    <source>
        <dbReference type="ARBA" id="ARBA00018429"/>
    </source>
</evidence>
<name>A0ABS5QPW9_9LACO</name>
<comment type="similarity">
    <text evidence="3 9 11">Belongs to the uracil-DNA glycosylase (UDG) superfamily. UNG family.</text>
</comment>
<dbReference type="InterPro" id="IPR005122">
    <property type="entry name" value="Uracil-DNA_glycosylase-like"/>
</dbReference>
<organism evidence="13 14">
    <name type="scientific">Fructobacillus papyriferae</name>
    <dbReference type="NCBI Taxonomy" id="2713171"/>
    <lineage>
        <taxon>Bacteria</taxon>
        <taxon>Bacillati</taxon>
        <taxon>Bacillota</taxon>
        <taxon>Bacilli</taxon>
        <taxon>Lactobacillales</taxon>
        <taxon>Lactobacillaceae</taxon>
        <taxon>Fructobacillus</taxon>
    </lineage>
</organism>
<dbReference type="HAMAP" id="MF_00148">
    <property type="entry name" value="UDG"/>
    <property type="match status" value="1"/>
</dbReference>
<gene>
    <name evidence="9" type="primary">ung</name>
    <name evidence="13" type="ORF">G6R27_00515</name>
</gene>
<comment type="catalytic activity">
    <reaction evidence="1 9 11">
        <text>Hydrolyzes single-stranded DNA or mismatched double-stranded DNA and polynucleotides, releasing free uracil.</text>
        <dbReference type="EC" id="3.2.2.27"/>
    </reaction>
</comment>
<reference evidence="13 14" key="1">
    <citation type="submission" date="2020-02" db="EMBL/GenBank/DDBJ databases">
        <title>Fructobacillus sp. isolated from paper mulberry of Taiwan.</title>
        <authorList>
            <person name="Lin S.-T."/>
        </authorList>
    </citation>
    <scope>NUCLEOTIDE SEQUENCE [LARGE SCALE GENOMIC DNA]</scope>
    <source>
        <strain evidence="13 14">M1-10</strain>
    </source>
</reference>
<evidence type="ECO:0000256" key="10">
    <source>
        <dbReference type="PROSITE-ProRule" id="PRU10072"/>
    </source>
</evidence>
<dbReference type="CDD" id="cd10027">
    <property type="entry name" value="UDG-F1-like"/>
    <property type="match status" value="1"/>
</dbReference>
<keyword evidence="14" id="KW-1185">Reference proteome</keyword>
<evidence type="ECO:0000256" key="1">
    <source>
        <dbReference type="ARBA" id="ARBA00001400"/>
    </source>
</evidence>
<evidence type="ECO:0000256" key="11">
    <source>
        <dbReference type="RuleBase" id="RU003780"/>
    </source>
</evidence>
<keyword evidence="13" id="KW-0326">Glycosidase</keyword>
<accession>A0ABS5QPW9</accession>
<dbReference type="InterPro" id="IPR036895">
    <property type="entry name" value="Uracil-DNA_glycosylase-like_sf"/>
</dbReference>
<evidence type="ECO:0000256" key="2">
    <source>
        <dbReference type="ARBA" id="ARBA00002631"/>
    </source>
</evidence>
<dbReference type="Proteomes" id="UP001519418">
    <property type="component" value="Unassembled WGS sequence"/>
</dbReference>
<dbReference type="InterPro" id="IPR018085">
    <property type="entry name" value="Ura-DNA_Glyclase_AS"/>
</dbReference>
<comment type="function">
    <text evidence="2 9 11">Excises uracil residues from the DNA which can arise as a result of misincorporation of dUMP residues by DNA polymerase or due to deamination of cytosine.</text>
</comment>
<keyword evidence="7 9" id="KW-0378">Hydrolase</keyword>
<dbReference type="Gene3D" id="3.40.470.10">
    <property type="entry name" value="Uracil-DNA glycosylase-like domain"/>
    <property type="match status" value="1"/>
</dbReference>
<sequence>MVEFHLTNSSWDQKLALSLPQSYEPAARAFMDRVYAADSPTYPERENVFAAYQMTPLEEVKVVILGQDPYHQKGQAQGLSFSVPDGMKTPPSLRNILKELQNDLGQARSHQDLSPWAKQGVLLLNAVLTVKDSQANAHQGKIWEQLTDQTIALASADSKPKVFILWGAFAQKKAKLIDERRHLIIQTVHPSPLSAYRGFFGSRPFSRSNDFLKKASLSPINWLE</sequence>
<evidence type="ECO:0000256" key="8">
    <source>
        <dbReference type="ARBA" id="ARBA00023204"/>
    </source>
</evidence>
<proteinExistence type="inferred from homology"/>
<dbReference type="InterPro" id="IPR002043">
    <property type="entry name" value="UDG_fam1"/>
</dbReference>
<comment type="subcellular location">
    <subcellularLocation>
        <location evidence="9">Cytoplasm</location>
    </subcellularLocation>
</comment>
<evidence type="ECO:0000313" key="13">
    <source>
        <dbReference type="EMBL" id="MBS9334520.1"/>
    </source>
</evidence>
<dbReference type="NCBIfam" id="NF003588">
    <property type="entry name" value="PRK05254.1-1"/>
    <property type="match status" value="1"/>
</dbReference>
<dbReference type="PANTHER" id="PTHR11264:SF0">
    <property type="entry name" value="URACIL-DNA GLYCOSYLASE"/>
    <property type="match status" value="1"/>
</dbReference>
<keyword evidence="6 9" id="KW-0227">DNA damage</keyword>
<protein>
    <recommendedName>
        <fullName evidence="5 9">Uracil-DNA glycosylase</fullName>
        <shortName evidence="9">UDG</shortName>
        <ecNumber evidence="4 9">3.2.2.27</ecNumber>
    </recommendedName>
</protein>
<dbReference type="NCBIfam" id="TIGR00628">
    <property type="entry name" value="ung"/>
    <property type="match status" value="1"/>
</dbReference>
<keyword evidence="8 9" id="KW-0234">DNA repair</keyword>
<feature type="domain" description="Uracil-DNA glycosylase-like" evidence="12">
    <location>
        <begin position="53"/>
        <end position="212"/>
    </location>
</feature>
<evidence type="ECO:0000256" key="9">
    <source>
        <dbReference type="HAMAP-Rule" id="MF_00148"/>
    </source>
</evidence>
<dbReference type="Pfam" id="PF03167">
    <property type="entry name" value="UDG"/>
    <property type="match status" value="1"/>
</dbReference>
<dbReference type="PROSITE" id="PS00130">
    <property type="entry name" value="U_DNA_GLYCOSYLASE"/>
    <property type="match status" value="1"/>
</dbReference>
<dbReference type="NCBIfam" id="NF003591">
    <property type="entry name" value="PRK05254.1-4"/>
    <property type="match status" value="1"/>
</dbReference>
<dbReference type="NCBIfam" id="NF003589">
    <property type="entry name" value="PRK05254.1-2"/>
    <property type="match status" value="1"/>
</dbReference>
<dbReference type="EC" id="3.2.2.27" evidence="4 9"/>
<dbReference type="EMBL" id="JAAMFI010000001">
    <property type="protein sequence ID" value="MBS9334520.1"/>
    <property type="molecule type" value="Genomic_DNA"/>
</dbReference>
<dbReference type="GO" id="GO:0004844">
    <property type="term" value="F:uracil DNA N-glycosylase activity"/>
    <property type="evidence" value="ECO:0007669"/>
    <property type="project" value="UniProtKB-EC"/>
</dbReference>
<evidence type="ECO:0000256" key="4">
    <source>
        <dbReference type="ARBA" id="ARBA00012030"/>
    </source>
</evidence>
<dbReference type="SMART" id="SM00987">
    <property type="entry name" value="UreE_C"/>
    <property type="match status" value="1"/>
</dbReference>
<dbReference type="NCBIfam" id="NF003592">
    <property type="entry name" value="PRK05254.1-5"/>
    <property type="match status" value="1"/>
</dbReference>
<evidence type="ECO:0000256" key="6">
    <source>
        <dbReference type="ARBA" id="ARBA00022763"/>
    </source>
</evidence>
<keyword evidence="9" id="KW-0963">Cytoplasm</keyword>
<dbReference type="SUPFAM" id="SSF52141">
    <property type="entry name" value="Uracil-DNA glycosylase-like"/>
    <property type="match status" value="1"/>
</dbReference>
<dbReference type="PANTHER" id="PTHR11264">
    <property type="entry name" value="URACIL-DNA GLYCOSYLASE"/>
    <property type="match status" value="1"/>
</dbReference>
<evidence type="ECO:0000259" key="12">
    <source>
        <dbReference type="SMART" id="SM00986"/>
    </source>
</evidence>